<dbReference type="Pfam" id="PF03446">
    <property type="entry name" value="NAD_binding_2"/>
    <property type="match status" value="1"/>
</dbReference>
<dbReference type="EMBL" id="QNSB01000004">
    <property type="protein sequence ID" value="RBP72250.1"/>
    <property type="molecule type" value="Genomic_DNA"/>
</dbReference>
<organism evidence="3 4">
    <name type="scientific">Brevibacterium celere</name>
    <dbReference type="NCBI Taxonomy" id="225845"/>
    <lineage>
        <taxon>Bacteria</taxon>
        <taxon>Bacillati</taxon>
        <taxon>Actinomycetota</taxon>
        <taxon>Actinomycetes</taxon>
        <taxon>Micrococcales</taxon>
        <taxon>Brevibacteriaceae</taxon>
        <taxon>Brevibacterium</taxon>
    </lineage>
</organism>
<comment type="caution">
    <text evidence="3">The sequence shown here is derived from an EMBL/GenBank/DDBJ whole genome shotgun (WGS) entry which is preliminary data.</text>
</comment>
<evidence type="ECO:0000259" key="1">
    <source>
        <dbReference type="Pfam" id="PF03446"/>
    </source>
</evidence>
<evidence type="ECO:0000313" key="3">
    <source>
        <dbReference type="EMBL" id="RBP72250.1"/>
    </source>
</evidence>
<dbReference type="Proteomes" id="UP000253509">
    <property type="component" value="Unassembled WGS sequence"/>
</dbReference>
<dbReference type="SUPFAM" id="SSF48179">
    <property type="entry name" value="6-phosphogluconate dehydrogenase C-terminal domain-like"/>
    <property type="match status" value="1"/>
</dbReference>
<dbReference type="InterPro" id="IPR036291">
    <property type="entry name" value="NAD(P)-bd_dom_sf"/>
</dbReference>
<dbReference type="RefSeq" id="WP_181778661.1">
    <property type="nucleotide sequence ID" value="NZ_QNSB01000004.1"/>
</dbReference>
<dbReference type="InterPro" id="IPR008927">
    <property type="entry name" value="6-PGluconate_DH-like_C_sf"/>
</dbReference>
<dbReference type="SUPFAM" id="SSF51735">
    <property type="entry name" value="NAD(P)-binding Rossmann-fold domains"/>
    <property type="match status" value="1"/>
</dbReference>
<feature type="domain" description="Phosphogluconate dehydrogenase NAD-binding putative C-terminal" evidence="2">
    <location>
        <begin position="184"/>
        <end position="254"/>
    </location>
</feature>
<feature type="domain" description="6-phosphogluconate dehydrogenase NADP-binding" evidence="1">
    <location>
        <begin position="4"/>
        <end position="116"/>
    </location>
</feature>
<gene>
    <name evidence="3" type="ORF">DFO65_104207</name>
</gene>
<dbReference type="Pfam" id="PF09130">
    <property type="entry name" value="DUF1932"/>
    <property type="match status" value="1"/>
</dbReference>
<dbReference type="InterPro" id="IPR013328">
    <property type="entry name" value="6PGD_dom2"/>
</dbReference>
<dbReference type="InterPro" id="IPR015814">
    <property type="entry name" value="Pgluconate_DH_NAD-bd_C"/>
</dbReference>
<name>A0A366IJE5_9MICO</name>
<proteinExistence type="predicted"/>
<sequence length="260" mass="26590">MTRFSILGLGEAGLGYASGLAAAGGDVVGFDPFVTAEARAGSLTQALDLAEALEDADVVLSLTGGRDAVGIARQAMPLLAEGTVFADLNTASVDVKQEIASIAAKHGVGMVDGAVLAPVPRAGHRTPLAASGPGAARFARLVAPFGVPVDVVGDEAGTAARLKLLRSVFMKGLGALVVEALGAAAAMDAESWLHDQITAELGPGGPALVERLVSGTRLHAQRREHEVRDALAALEATGRPTDMTRAALTWFERINDGWAV</sequence>
<evidence type="ECO:0000259" key="2">
    <source>
        <dbReference type="Pfam" id="PF09130"/>
    </source>
</evidence>
<protein>
    <submittedName>
        <fullName evidence="3">3-hydroxyisobutyrate dehydrogenase-like beta-hydroxyacid dehydrogenase</fullName>
    </submittedName>
</protein>
<dbReference type="AlphaFoldDB" id="A0A366IJE5"/>
<reference evidence="3 4" key="1">
    <citation type="submission" date="2018-06" db="EMBL/GenBank/DDBJ databases">
        <title>Freshwater and sediment microbial communities from various areas in North America, analyzing microbe dynamics in response to fracking.</title>
        <authorList>
            <person name="Lamendella R."/>
        </authorList>
    </citation>
    <scope>NUCLEOTIDE SEQUENCE [LARGE SCALE GENOMIC DNA]</scope>
    <source>
        <strain evidence="3 4">3b_TX</strain>
    </source>
</reference>
<dbReference type="Gene3D" id="3.40.50.720">
    <property type="entry name" value="NAD(P)-binding Rossmann-like Domain"/>
    <property type="match status" value="1"/>
</dbReference>
<dbReference type="GO" id="GO:0050661">
    <property type="term" value="F:NADP binding"/>
    <property type="evidence" value="ECO:0007669"/>
    <property type="project" value="InterPro"/>
</dbReference>
<accession>A0A366IJE5</accession>
<dbReference type="Gene3D" id="1.10.1040.10">
    <property type="entry name" value="N-(1-d-carboxylethyl)-l-norvaline Dehydrogenase, domain 2"/>
    <property type="match status" value="1"/>
</dbReference>
<keyword evidence="4" id="KW-1185">Reference proteome</keyword>
<evidence type="ECO:0000313" key="4">
    <source>
        <dbReference type="Proteomes" id="UP000253509"/>
    </source>
</evidence>
<dbReference type="InterPro" id="IPR006115">
    <property type="entry name" value="6PGDH_NADP-bd"/>
</dbReference>